<evidence type="ECO:0000256" key="1">
    <source>
        <dbReference type="ARBA" id="ARBA00001974"/>
    </source>
</evidence>
<name>A0A9X1QQ09_9CORY</name>
<comment type="caution">
    <text evidence="7">The sequence shown here is derived from an EMBL/GenBank/DDBJ whole genome shotgun (WGS) entry which is preliminary data.</text>
</comment>
<feature type="domain" description="FAD-dependent oxidoreductase 2 FAD-binding" evidence="6">
    <location>
        <begin position="17"/>
        <end position="522"/>
    </location>
</feature>
<proteinExistence type="predicted"/>
<gene>
    <name evidence="7" type="ORF">L1O03_10010</name>
</gene>
<dbReference type="InterPro" id="IPR027477">
    <property type="entry name" value="Succ_DH/fumarate_Rdtase_cat_sf"/>
</dbReference>
<dbReference type="Proteomes" id="UP001139336">
    <property type="component" value="Unassembled WGS sequence"/>
</dbReference>
<reference evidence="7" key="1">
    <citation type="submission" date="2022-01" db="EMBL/GenBank/DDBJ databases">
        <title>Corynebacterium sp. nov isolated from isolated from the feces of the greater white-fronted geese (Anser albifrons) at Poyang Lake, PR China.</title>
        <authorList>
            <person name="Liu Q."/>
        </authorList>
    </citation>
    <scope>NUCLEOTIDE SEQUENCE</scope>
    <source>
        <strain evidence="7">JCM 32435</strain>
    </source>
</reference>
<organism evidence="7 8">
    <name type="scientific">Corynebacterium uropygiale</name>
    <dbReference type="NCBI Taxonomy" id="1775911"/>
    <lineage>
        <taxon>Bacteria</taxon>
        <taxon>Bacillati</taxon>
        <taxon>Actinomycetota</taxon>
        <taxon>Actinomycetes</taxon>
        <taxon>Mycobacteriales</taxon>
        <taxon>Corynebacteriaceae</taxon>
        <taxon>Corynebacterium</taxon>
    </lineage>
</organism>
<feature type="region of interest" description="Disordered" evidence="5">
    <location>
        <begin position="429"/>
        <end position="450"/>
    </location>
</feature>
<dbReference type="AlphaFoldDB" id="A0A9X1QQ09"/>
<dbReference type="EMBL" id="JAKGSI010000005">
    <property type="protein sequence ID" value="MCF4007497.1"/>
    <property type="molecule type" value="Genomic_DNA"/>
</dbReference>
<dbReference type="PANTHER" id="PTHR43400">
    <property type="entry name" value="FUMARATE REDUCTASE"/>
    <property type="match status" value="1"/>
</dbReference>
<keyword evidence="3" id="KW-0274">FAD</keyword>
<evidence type="ECO:0000256" key="2">
    <source>
        <dbReference type="ARBA" id="ARBA00022630"/>
    </source>
</evidence>
<dbReference type="InterPro" id="IPR036188">
    <property type="entry name" value="FAD/NAD-bd_sf"/>
</dbReference>
<feature type="region of interest" description="Disordered" evidence="5">
    <location>
        <begin position="124"/>
        <end position="147"/>
    </location>
</feature>
<dbReference type="Gene3D" id="3.50.50.60">
    <property type="entry name" value="FAD/NAD(P)-binding domain"/>
    <property type="match status" value="2"/>
</dbReference>
<dbReference type="PANTHER" id="PTHR43400:SF10">
    <property type="entry name" value="3-OXOSTEROID 1-DEHYDROGENASE"/>
    <property type="match status" value="1"/>
</dbReference>
<dbReference type="GO" id="GO:0033765">
    <property type="term" value="F:steroid dehydrogenase activity, acting on the CH-CH group of donors"/>
    <property type="evidence" value="ECO:0007669"/>
    <property type="project" value="UniProtKB-ARBA"/>
</dbReference>
<evidence type="ECO:0000256" key="5">
    <source>
        <dbReference type="SAM" id="MobiDB-lite"/>
    </source>
</evidence>
<evidence type="ECO:0000256" key="4">
    <source>
        <dbReference type="ARBA" id="ARBA00023002"/>
    </source>
</evidence>
<dbReference type="InterPro" id="IPR050315">
    <property type="entry name" value="FAD-oxidoreductase_2"/>
</dbReference>
<keyword evidence="4" id="KW-0560">Oxidoreductase</keyword>
<comment type="cofactor">
    <cofactor evidence="1">
        <name>FAD</name>
        <dbReference type="ChEBI" id="CHEBI:57692"/>
    </cofactor>
</comment>
<evidence type="ECO:0000313" key="7">
    <source>
        <dbReference type="EMBL" id="MCF4007497.1"/>
    </source>
</evidence>
<keyword evidence="8" id="KW-1185">Reference proteome</keyword>
<dbReference type="RefSeq" id="WP_236119633.1">
    <property type="nucleotide sequence ID" value="NZ_JAKGSI010000005.1"/>
</dbReference>
<evidence type="ECO:0000259" key="6">
    <source>
        <dbReference type="Pfam" id="PF00890"/>
    </source>
</evidence>
<dbReference type="InterPro" id="IPR003953">
    <property type="entry name" value="FAD-dep_OxRdtase_2_FAD-bd"/>
</dbReference>
<dbReference type="Gene3D" id="3.90.700.10">
    <property type="entry name" value="Succinate dehydrogenase/fumarate reductase flavoprotein, catalytic domain"/>
    <property type="match status" value="1"/>
</dbReference>
<accession>A0A9X1QQ09</accession>
<sequence>MLLSDLSALPDEYRDVDVLVMGSGAAGTVAATRAAAGGQRVLLVEKAARLGGTTAAGGGVFWVPNNRLMREAGWEDSDEAATEYLRSVTEGHMSSEEIAWYLATGQRAVEWLSSATRVNVRPLGRPDYHGSAQGSRTGRGLDNAPFDPSPWEGLAEALRPPTYFPLISMEERDALGGAAPDPDLLAERAAQGIRTMGGALAGSLLASAIEAGVPIVRRAPVRALARAADGRWDVELGEEQQVTVRATDVVIASGGFEWNEHLRRTLLAFDVRPISAPSNEGDGFYLATAAGADVADSKAIWGVPVICPPDFRYDGVPGGRMGNVEMTLPGSVTVNSRGRRFINEALNYHDLTRVFGNVDPVTRTWANLPAWLIMDRTYIERYPVAGSTPGEPPEWMASAPTLRKLAERIGVDPDGLENTVTAFNENARRGEDPEFHRGASEEDRHLGDPTVGPNPCLAPLERGPFYAVEVHPGVLGTAGGIRVNREGQVIGRGGEPIAGLWAAGNCSATAFHGAYPGGGATLGSAIVRGFAVGEALASQ</sequence>
<protein>
    <submittedName>
        <fullName evidence="7">FAD-dependent oxidoreductase</fullName>
    </submittedName>
</protein>
<dbReference type="SUPFAM" id="SSF56425">
    <property type="entry name" value="Succinate dehydrogenase/fumarate reductase flavoprotein, catalytic domain"/>
    <property type="match status" value="1"/>
</dbReference>
<dbReference type="GO" id="GO:0008202">
    <property type="term" value="P:steroid metabolic process"/>
    <property type="evidence" value="ECO:0007669"/>
    <property type="project" value="UniProtKB-ARBA"/>
</dbReference>
<evidence type="ECO:0000256" key="3">
    <source>
        <dbReference type="ARBA" id="ARBA00022827"/>
    </source>
</evidence>
<keyword evidence="2" id="KW-0285">Flavoprotein</keyword>
<dbReference type="SUPFAM" id="SSF51905">
    <property type="entry name" value="FAD/NAD(P)-binding domain"/>
    <property type="match status" value="1"/>
</dbReference>
<evidence type="ECO:0000313" key="8">
    <source>
        <dbReference type="Proteomes" id="UP001139336"/>
    </source>
</evidence>
<feature type="compositionally biased region" description="Basic and acidic residues" evidence="5">
    <location>
        <begin position="429"/>
        <end position="447"/>
    </location>
</feature>
<dbReference type="Pfam" id="PF00890">
    <property type="entry name" value="FAD_binding_2"/>
    <property type="match status" value="1"/>
</dbReference>